<dbReference type="InterPro" id="IPR024467">
    <property type="entry name" value="Xre/MbcA/ParS-like_toxin-bd"/>
</dbReference>
<protein>
    <recommendedName>
        <fullName evidence="1">Antitoxin Xre/MbcA/ParS-like toxin-binding domain-containing protein</fullName>
    </recommendedName>
</protein>
<dbReference type="Proteomes" id="UP000326595">
    <property type="component" value="Chromosome"/>
</dbReference>
<dbReference type="AlphaFoldDB" id="A0A5E6X6D1"/>
<feature type="domain" description="Antitoxin Xre/MbcA/ParS-like toxin-binding" evidence="1">
    <location>
        <begin position="52"/>
        <end position="85"/>
    </location>
</feature>
<dbReference type="Pfam" id="PF09722">
    <property type="entry name" value="Xre_MbcA_ParS_C"/>
    <property type="match status" value="1"/>
</dbReference>
<sequence>MSAGSKRWTLRYAASVWSRLGASQVAAINDGMTPTHESPESTETIDPQLLEAAIAVFGDKKSALNWLPKPLRTLGTKRPRDVAIEQALSLIQRIKHGFGA</sequence>
<evidence type="ECO:0000313" key="2">
    <source>
        <dbReference type="EMBL" id="CAK9890076.1"/>
    </source>
</evidence>
<evidence type="ECO:0000259" key="1">
    <source>
        <dbReference type="Pfam" id="PF09722"/>
    </source>
</evidence>
<name>A0A5E6X6D1_PSEFL</name>
<dbReference type="EMBL" id="CABVHG010000047">
    <property type="protein sequence ID" value="VVN36147.1"/>
    <property type="molecule type" value="Genomic_DNA"/>
</dbReference>
<dbReference type="EMBL" id="OZ024668">
    <property type="protein sequence ID" value="CAK9890076.1"/>
    <property type="molecule type" value="Genomic_DNA"/>
</dbReference>
<proteinExistence type="predicted"/>
<evidence type="ECO:0000313" key="4">
    <source>
        <dbReference type="Proteomes" id="UP000326595"/>
    </source>
</evidence>
<gene>
    <name evidence="2" type="ORF">PS652_02909</name>
    <name evidence="3" type="ORF">PS652_05130</name>
</gene>
<evidence type="ECO:0000313" key="3">
    <source>
        <dbReference type="EMBL" id="VVN36147.1"/>
    </source>
</evidence>
<organism evidence="3">
    <name type="scientific">Pseudomonas fluorescens</name>
    <dbReference type="NCBI Taxonomy" id="294"/>
    <lineage>
        <taxon>Bacteria</taxon>
        <taxon>Pseudomonadati</taxon>
        <taxon>Pseudomonadota</taxon>
        <taxon>Gammaproteobacteria</taxon>
        <taxon>Pseudomonadales</taxon>
        <taxon>Pseudomonadaceae</taxon>
        <taxon>Pseudomonas</taxon>
    </lineage>
</organism>
<reference evidence="2 4" key="2">
    <citation type="submission" date="2024-03" db="EMBL/GenBank/DDBJ databases">
        <authorList>
            <person name="Alaster D. Moffat"/>
            <person name="Govind Chandra"/>
            <person name="Andrew W. Truman"/>
        </authorList>
    </citation>
    <scope>NUCLEOTIDE SEQUENCE [LARGE SCALE GENOMIC DNA]</scope>
    <source>
        <strain evidence="2">PS652</strain>
    </source>
</reference>
<accession>A0A5E6X6D1</accession>
<reference evidence="3" key="1">
    <citation type="submission" date="2019-09" db="EMBL/GenBank/DDBJ databases">
        <authorList>
            <person name="Chandra G."/>
            <person name="Truman W A."/>
        </authorList>
    </citation>
    <scope>NUCLEOTIDE SEQUENCE [LARGE SCALE GENOMIC DNA]</scope>
    <source>
        <strain evidence="3">PS652</strain>
    </source>
</reference>
<dbReference type="RefSeq" id="WP_150777069.1">
    <property type="nucleotide sequence ID" value="NZ_OZ024668.1"/>
</dbReference>